<dbReference type="PROSITE" id="PS00972">
    <property type="entry name" value="USP_1"/>
    <property type="match status" value="1"/>
</dbReference>
<evidence type="ECO:0000256" key="3">
    <source>
        <dbReference type="ARBA" id="ARBA00004496"/>
    </source>
</evidence>
<dbReference type="FunFam" id="3.90.70.10:FF:000013">
    <property type="entry name" value="ubiquitin carboxyl-terminal hydrolase 15 isoform X1"/>
    <property type="match status" value="1"/>
</dbReference>
<gene>
    <name evidence="14" type="ORF">AAFF_G00055330</name>
</gene>
<evidence type="ECO:0000256" key="2">
    <source>
        <dbReference type="ARBA" id="ARBA00004123"/>
    </source>
</evidence>
<protein>
    <recommendedName>
        <fullName evidence="10">Ubiquitin carboxyl-terminal hydrolase</fullName>
        <ecNumber evidence="10">3.4.19.12</ecNumber>
    </recommendedName>
</protein>
<keyword evidence="4" id="KW-0963">Cytoplasm</keyword>
<feature type="region of interest" description="Disordered" evidence="11">
    <location>
        <begin position="229"/>
        <end position="255"/>
    </location>
</feature>
<dbReference type="GO" id="GO:0006508">
    <property type="term" value="P:proteolysis"/>
    <property type="evidence" value="ECO:0007669"/>
    <property type="project" value="UniProtKB-KW"/>
</dbReference>
<keyword evidence="5 10" id="KW-0645">Protease</keyword>
<dbReference type="PANTHER" id="PTHR21646:SF28">
    <property type="entry name" value="UBIQUITIN CARBOXYL-TERMINAL HYDROLASE 15"/>
    <property type="match status" value="1"/>
</dbReference>
<feature type="region of interest" description="Disordered" evidence="11">
    <location>
        <begin position="934"/>
        <end position="972"/>
    </location>
</feature>
<accession>A0AAD7S125</accession>
<dbReference type="PROSITE" id="PS50235">
    <property type="entry name" value="USP_3"/>
    <property type="match status" value="1"/>
</dbReference>
<evidence type="ECO:0000259" key="13">
    <source>
        <dbReference type="PROSITE" id="PS51283"/>
    </source>
</evidence>
<organism evidence="14 15">
    <name type="scientific">Aldrovandia affinis</name>
    <dbReference type="NCBI Taxonomy" id="143900"/>
    <lineage>
        <taxon>Eukaryota</taxon>
        <taxon>Metazoa</taxon>
        <taxon>Chordata</taxon>
        <taxon>Craniata</taxon>
        <taxon>Vertebrata</taxon>
        <taxon>Euteleostomi</taxon>
        <taxon>Actinopterygii</taxon>
        <taxon>Neopterygii</taxon>
        <taxon>Teleostei</taxon>
        <taxon>Notacanthiformes</taxon>
        <taxon>Halosauridae</taxon>
        <taxon>Aldrovandia</taxon>
    </lineage>
</organism>
<dbReference type="Gene3D" id="3.10.20.90">
    <property type="entry name" value="Phosphatidylinositol 3-kinase Catalytic Subunit, Chain A, domain 1"/>
    <property type="match status" value="1"/>
</dbReference>
<feature type="domain" description="DUSP" evidence="13">
    <location>
        <begin position="7"/>
        <end position="118"/>
    </location>
</feature>
<keyword evidence="15" id="KW-1185">Reference proteome</keyword>
<dbReference type="InterPro" id="IPR006615">
    <property type="entry name" value="Pept_C19_DUSP"/>
</dbReference>
<feature type="compositionally biased region" description="Basic and acidic residues" evidence="11">
    <location>
        <begin position="962"/>
        <end position="972"/>
    </location>
</feature>
<dbReference type="GO" id="GO:0004843">
    <property type="term" value="F:cysteine-type deubiquitinase activity"/>
    <property type="evidence" value="ECO:0007669"/>
    <property type="project" value="UniProtKB-UniRule"/>
</dbReference>
<keyword evidence="9" id="KW-0539">Nucleus</keyword>
<dbReference type="InterPro" id="IPR038765">
    <property type="entry name" value="Papain-like_cys_pep_sf"/>
</dbReference>
<keyword evidence="6 10" id="KW-0833">Ubl conjugation pathway</keyword>
<dbReference type="Pfam" id="PF00443">
    <property type="entry name" value="UCH"/>
    <property type="match status" value="1"/>
</dbReference>
<dbReference type="Gene3D" id="3.90.70.10">
    <property type="entry name" value="Cysteine proteinases"/>
    <property type="match status" value="2"/>
</dbReference>
<dbReference type="EMBL" id="JAINUG010000131">
    <property type="protein sequence ID" value="KAJ8394000.1"/>
    <property type="molecule type" value="Genomic_DNA"/>
</dbReference>
<evidence type="ECO:0000256" key="10">
    <source>
        <dbReference type="RuleBase" id="RU366025"/>
    </source>
</evidence>
<dbReference type="GO" id="GO:0005634">
    <property type="term" value="C:nucleus"/>
    <property type="evidence" value="ECO:0007669"/>
    <property type="project" value="UniProtKB-SubCell"/>
</dbReference>
<dbReference type="CDD" id="cd02674">
    <property type="entry name" value="Peptidase_C19R"/>
    <property type="match status" value="1"/>
</dbReference>
<evidence type="ECO:0000256" key="11">
    <source>
        <dbReference type="SAM" id="MobiDB-lite"/>
    </source>
</evidence>
<name>A0AAD7S125_9TELE</name>
<comment type="subcellular location">
    <subcellularLocation>
        <location evidence="3">Cytoplasm</location>
    </subcellularLocation>
    <subcellularLocation>
        <location evidence="2">Nucleus</location>
    </subcellularLocation>
</comment>
<dbReference type="SMART" id="SM00695">
    <property type="entry name" value="DUSP"/>
    <property type="match status" value="1"/>
</dbReference>
<comment type="similarity">
    <text evidence="10">Belongs to the peptidase C19 family.</text>
</comment>
<dbReference type="SUPFAM" id="SSF143791">
    <property type="entry name" value="DUSP-like"/>
    <property type="match status" value="1"/>
</dbReference>
<comment type="catalytic activity">
    <reaction evidence="1 10">
        <text>Thiol-dependent hydrolysis of ester, thioester, amide, peptide and isopeptide bonds formed by the C-terminal Gly of ubiquitin (a 76-residue protein attached to proteins as an intracellular targeting signal).</text>
        <dbReference type="EC" id="3.4.19.12"/>
    </reaction>
</comment>
<dbReference type="Proteomes" id="UP001221898">
    <property type="component" value="Unassembled WGS sequence"/>
</dbReference>
<feature type="compositionally biased region" description="Polar residues" evidence="11">
    <location>
        <begin position="241"/>
        <end position="255"/>
    </location>
</feature>
<dbReference type="Gene3D" id="3.30.2230.10">
    <property type="entry name" value="DUSP-like"/>
    <property type="match status" value="1"/>
</dbReference>
<evidence type="ECO:0000256" key="8">
    <source>
        <dbReference type="ARBA" id="ARBA00022807"/>
    </source>
</evidence>
<keyword evidence="7 10" id="KW-0378">Hydrolase</keyword>
<dbReference type="AlphaFoldDB" id="A0AAD7S125"/>
<dbReference type="InterPro" id="IPR028889">
    <property type="entry name" value="USP"/>
</dbReference>
<dbReference type="FunFam" id="3.30.2230.10:FF:000003">
    <property type="entry name" value="ubiquitin carboxyl-terminal hydrolase 15 isoform X1"/>
    <property type="match status" value="1"/>
</dbReference>
<comment type="caution">
    <text evidence="14">The sequence shown here is derived from an EMBL/GenBank/DDBJ whole genome shotgun (WGS) entry which is preliminary data.</text>
</comment>
<dbReference type="Pfam" id="PF06337">
    <property type="entry name" value="DUSP"/>
    <property type="match status" value="1"/>
</dbReference>
<dbReference type="InterPro" id="IPR028135">
    <property type="entry name" value="Ub_USP-typ"/>
</dbReference>
<dbReference type="EC" id="3.4.19.12" evidence="10"/>
<proteinExistence type="inferred from homology"/>
<dbReference type="InterPro" id="IPR050185">
    <property type="entry name" value="Ub_carboxyl-term_hydrolase"/>
</dbReference>
<feature type="compositionally biased region" description="Acidic residues" evidence="11">
    <location>
        <begin position="941"/>
        <end position="961"/>
    </location>
</feature>
<keyword evidence="8 10" id="KW-0788">Thiol protease</keyword>
<dbReference type="PROSITE" id="PS00973">
    <property type="entry name" value="USP_2"/>
    <property type="match status" value="1"/>
</dbReference>
<dbReference type="PROSITE" id="PS51283">
    <property type="entry name" value="DUSP"/>
    <property type="match status" value="1"/>
</dbReference>
<evidence type="ECO:0000259" key="12">
    <source>
        <dbReference type="PROSITE" id="PS50235"/>
    </source>
</evidence>
<dbReference type="InterPro" id="IPR018200">
    <property type="entry name" value="USP_CS"/>
</dbReference>
<dbReference type="Pfam" id="PF14836">
    <property type="entry name" value="Ubiquitin_3"/>
    <property type="match status" value="1"/>
</dbReference>
<evidence type="ECO:0000256" key="7">
    <source>
        <dbReference type="ARBA" id="ARBA00022801"/>
    </source>
</evidence>
<sequence length="972" mass="110336">MAEGGAADLDTQRGEVAALLKTALRKGDTWYLVDSRWFKQWKKYVGFDSWDKYQMGDQNVYPGPVDNSGLLKDADVLALKEHLIDELDYILVPTEGWNKLVSWYGLMDSQDPIARKVVEQGMFVKHCKVEVYLTELKLCEDSNMDNIVTRRFSKADTLDTIEKEMRKLFSIPDEKETRLWNKYMSNTFEPLSKPDSTIQDAGLYQGQTTTSQEADVGKLQHTVLVIEQKNEDGTWPRGSSAPKSSGASNLSTLPKISPSTLSNNYSSFNSRNVKNYGLPAYPPCNSYEYPEQGRHSERPGLCGLCNLGNTCFMNSAVQCLSNIPPLTEYFLRDKHHEELNMDNPLGMRGEIAKVHAELAKQVWSGKYSYVTPRPFKAQVGRFAPQFSGYQQQDSHELLAFLLDGLHEDLNRIRKKPYIQLKDAEGRPDKVVAEEAWENHVKRNDSIIVDIFHGLFKSTLVCPVCSKVSVTFDPFCYLTLPLPMKKERTVEVYLVRLDPLAKPTQYKLTVPKVGYISDLCTSLAALSGVSADKMIVTDIYNHRFHRIFATNENLSSIMERDDIYVFEVAMSRTEDIEHVVIPSQRRQVLQPAAAAHVPIPALTPEEEESEETPVQKEHGVNGNATNGVLEEGSPSEMETDEQDDESSQDQELPSENDNSQSEESVGGDNELENGIGPEQTTKGQPPAGHKKRLFTFQFNNMGKPDFSYIKDEPRQIRFDEGHLQLSDRSYLSLDWEPEMKKKHFDESVAEDFEKHESMEYKPQKKAFFKLKDCIELFTTREKLGAEDPWYCPSCKQHQQATKKLDLWSLPPVLVVHLKRFSYSRYMRDKLDSLVDFPLSDLDMSEFLINPNAGPCTYDLIAVSNHYGGMGGGHYTAFAKNKDDGKWYYFDDSSVSPANEDQIVSKAAYVLFYQRRDTLSGTGYFALDREIQEAATAQGDVAQSDEDLNDNENDNDDNDNEEQEPNHDVTMKAN</sequence>
<dbReference type="InterPro" id="IPR035927">
    <property type="entry name" value="DUSP-like_sf"/>
</dbReference>
<evidence type="ECO:0000256" key="9">
    <source>
        <dbReference type="ARBA" id="ARBA00023242"/>
    </source>
</evidence>
<reference evidence="14" key="1">
    <citation type="journal article" date="2023" name="Science">
        <title>Genome structures resolve the early diversification of teleost fishes.</title>
        <authorList>
            <person name="Parey E."/>
            <person name="Louis A."/>
            <person name="Montfort J."/>
            <person name="Bouchez O."/>
            <person name="Roques C."/>
            <person name="Iampietro C."/>
            <person name="Lluch J."/>
            <person name="Castinel A."/>
            <person name="Donnadieu C."/>
            <person name="Desvignes T."/>
            <person name="Floi Bucao C."/>
            <person name="Jouanno E."/>
            <person name="Wen M."/>
            <person name="Mejri S."/>
            <person name="Dirks R."/>
            <person name="Jansen H."/>
            <person name="Henkel C."/>
            <person name="Chen W.J."/>
            <person name="Zahm M."/>
            <person name="Cabau C."/>
            <person name="Klopp C."/>
            <person name="Thompson A.W."/>
            <person name="Robinson-Rechavi M."/>
            <person name="Braasch I."/>
            <person name="Lecointre G."/>
            <person name="Bobe J."/>
            <person name="Postlethwait J.H."/>
            <person name="Berthelot C."/>
            <person name="Roest Crollius H."/>
            <person name="Guiguen Y."/>
        </authorList>
    </citation>
    <scope>NUCLEOTIDE SEQUENCE</scope>
    <source>
        <strain evidence="14">NC1722</strain>
    </source>
</reference>
<evidence type="ECO:0000256" key="6">
    <source>
        <dbReference type="ARBA" id="ARBA00022786"/>
    </source>
</evidence>
<dbReference type="GO" id="GO:0005737">
    <property type="term" value="C:cytoplasm"/>
    <property type="evidence" value="ECO:0007669"/>
    <property type="project" value="UniProtKB-SubCell"/>
</dbReference>
<dbReference type="PANTHER" id="PTHR21646">
    <property type="entry name" value="UBIQUITIN CARBOXYL-TERMINAL HYDROLASE"/>
    <property type="match status" value="1"/>
</dbReference>
<dbReference type="SUPFAM" id="SSF54001">
    <property type="entry name" value="Cysteine proteinases"/>
    <property type="match status" value="1"/>
</dbReference>
<dbReference type="GO" id="GO:0016579">
    <property type="term" value="P:protein deubiquitination"/>
    <property type="evidence" value="ECO:0007669"/>
    <property type="project" value="InterPro"/>
</dbReference>
<dbReference type="InterPro" id="IPR001394">
    <property type="entry name" value="Peptidase_C19_UCH"/>
</dbReference>
<feature type="region of interest" description="Disordered" evidence="11">
    <location>
        <begin position="597"/>
        <end position="688"/>
    </location>
</feature>
<evidence type="ECO:0000256" key="4">
    <source>
        <dbReference type="ARBA" id="ARBA00022490"/>
    </source>
</evidence>
<dbReference type="FunFam" id="3.90.70.10:FF:000034">
    <property type="entry name" value="ubiquitin carboxyl-terminal hydrolase 15 isoform X1"/>
    <property type="match status" value="1"/>
</dbReference>
<evidence type="ECO:0000256" key="1">
    <source>
        <dbReference type="ARBA" id="ARBA00000707"/>
    </source>
</evidence>
<feature type="domain" description="USP" evidence="12">
    <location>
        <begin position="302"/>
        <end position="914"/>
    </location>
</feature>
<evidence type="ECO:0000313" key="15">
    <source>
        <dbReference type="Proteomes" id="UP001221898"/>
    </source>
</evidence>
<evidence type="ECO:0000313" key="14">
    <source>
        <dbReference type="EMBL" id="KAJ8394000.1"/>
    </source>
</evidence>
<evidence type="ECO:0000256" key="5">
    <source>
        <dbReference type="ARBA" id="ARBA00022670"/>
    </source>
</evidence>
<feature type="compositionally biased region" description="Acidic residues" evidence="11">
    <location>
        <begin position="636"/>
        <end position="653"/>
    </location>
</feature>